<dbReference type="GO" id="GO:0006260">
    <property type="term" value="P:DNA replication"/>
    <property type="evidence" value="ECO:0007669"/>
    <property type="project" value="UniProtKB-KW"/>
</dbReference>
<dbReference type="PRINTS" id="PR00625">
    <property type="entry name" value="JDOMAIN"/>
</dbReference>
<evidence type="ECO:0000256" key="7">
    <source>
        <dbReference type="ARBA" id="ARBA00022771"/>
    </source>
</evidence>
<evidence type="ECO:0000256" key="2">
    <source>
        <dbReference type="ARBA" id="ARBA00011738"/>
    </source>
</evidence>
<dbReference type="NCBIfam" id="NF008035">
    <property type="entry name" value="PRK10767.1"/>
    <property type="match status" value="1"/>
</dbReference>
<evidence type="ECO:0000256" key="12">
    <source>
        <dbReference type="ARBA" id="ARBA00067609"/>
    </source>
</evidence>
<comment type="subcellular location">
    <subcellularLocation>
        <location evidence="1 13">Cytoplasm</location>
    </subcellularLocation>
</comment>
<organism evidence="17 18">
    <name type="scientific">Luoshenia tenuis</name>
    <dbReference type="NCBI Taxonomy" id="2763654"/>
    <lineage>
        <taxon>Bacteria</taxon>
        <taxon>Bacillati</taxon>
        <taxon>Bacillota</taxon>
        <taxon>Clostridia</taxon>
        <taxon>Christensenellales</taxon>
        <taxon>Christensenellaceae</taxon>
        <taxon>Luoshenia</taxon>
    </lineage>
</organism>
<evidence type="ECO:0000256" key="9">
    <source>
        <dbReference type="ARBA" id="ARBA00023016"/>
    </source>
</evidence>
<feature type="repeat" description="CXXCXGXG motif" evidence="13">
    <location>
        <begin position="194"/>
        <end position="201"/>
    </location>
</feature>
<feature type="binding site" evidence="13">
    <location>
        <position position="168"/>
    </location>
    <ligand>
        <name>Zn(2+)</name>
        <dbReference type="ChEBI" id="CHEBI:29105"/>
        <label>2</label>
    </ligand>
</feature>
<dbReference type="InterPro" id="IPR001623">
    <property type="entry name" value="DnaJ_domain"/>
</dbReference>
<feature type="repeat" description="CXXCXGXG motif" evidence="13">
    <location>
        <begin position="151"/>
        <end position="158"/>
    </location>
</feature>
<dbReference type="GO" id="GO:0005737">
    <property type="term" value="C:cytoplasm"/>
    <property type="evidence" value="ECO:0007669"/>
    <property type="project" value="UniProtKB-SubCell"/>
</dbReference>
<dbReference type="FunFam" id="2.10.230.10:FF:000002">
    <property type="entry name" value="Molecular chaperone DnaJ"/>
    <property type="match status" value="1"/>
</dbReference>
<keyword evidence="6 13" id="KW-0677">Repeat</keyword>
<dbReference type="PROSITE" id="PS50076">
    <property type="entry name" value="DNAJ_2"/>
    <property type="match status" value="1"/>
</dbReference>
<dbReference type="CDD" id="cd10747">
    <property type="entry name" value="DnaJ_C"/>
    <property type="match status" value="1"/>
</dbReference>
<dbReference type="CDD" id="cd06257">
    <property type="entry name" value="DnaJ"/>
    <property type="match status" value="1"/>
</dbReference>
<feature type="binding site" evidence="13">
    <location>
        <position position="208"/>
    </location>
    <ligand>
        <name>Zn(2+)</name>
        <dbReference type="ChEBI" id="CHEBI:29105"/>
        <label>1</label>
    </ligand>
</feature>
<dbReference type="GO" id="GO:0042026">
    <property type="term" value="P:protein refolding"/>
    <property type="evidence" value="ECO:0007669"/>
    <property type="project" value="TreeGrafter"/>
</dbReference>
<evidence type="ECO:0000256" key="8">
    <source>
        <dbReference type="ARBA" id="ARBA00022833"/>
    </source>
</evidence>
<keyword evidence="10 13" id="KW-0143">Chaperone</keyword>
<dbReference type="SMART" id="SM00271">
    <property type="entry name" value="DnaJ"/>
    <property type="match status" value="1"/>
</dbReference>
<gene>
    <name evidence="13 17" type="primary">dnaJ</name>
    <name evidence="17" type="ORF">H8699_06580</name>
</gene>
<dbReference type="GO" id="GO:0009408">
    <property type="term" value="P:response to heat"/>
    <property type="evidence" value="ECO:0007669"/>
    <property type="project" value="InterPro"/>
</dbReference>
<dbReference type="NCBIfam" id="TIGR02349">
    <property type="entry name" value="DnaJ_bact"/>
    <property type="match status" value="1"/>
</dbReference>
<dbReference type="Gene3D" id="2.60.260.20">
    <property type="entry name" value="Urease metallochaperone UreE, N-terminal domain"/>
    <property type="match status" value="2"/>
</dbReference>
<dbReference type="InterPro" id="IPR012724">
    <property type="entry name" value="DnaJ"/>
</dbReference>
<dbReference type="EMBL" id="JACRSO010000002">
    <property type="protein sequence ID" value="MBC8529089.1"/>
    <property type="molecule type" value="Genomic_DNA"/>
</dbReference>
<dbReference type="SUPFAM" id="SSF57938">
    <property type="entry name" value="DnaJ/Hsp40 cysteine-rich domain"/>
    <property type="match status" value="1"/>
</dbReference>
<dbReference type="AlphaFoldDB" id="A0A926D030"/>
<keyword evidence="4 13" id="KW-0235">DNA replication</keyword>
<keyword evidence="8 13" id="KW-0862">Zinc</keyword>
<feature type="zinc finger region" description="CR-type" evidence="14">
    <location>
        <begin position="138"/>
        <end position="220"/>
    </location>
</feature>
<evidence type="ECO:0000259" key="15">
    <source>
        <dbReference type="PROSITE" id="PS50076"/>
    </source>
</evidence>
<sequence length="380" mass="41461">MAKRDYYEVLGVAKDASDADIKKAYRNLAKKYHPDLNPGDKEAEAKFKEVNEAYETLSDSQRRAQYDQFGPEGPQAAGFGGGGFEGFGGFGGFGGVEDIFEAFMGGGFRGQSARRNGPARGEDIHVEVTLSFEDAAFGVQREINVTRDEVCQECGGSGAKKGTQPTTCTVCGGTGQVQVAQQTILGRVMNVRTCETCHGTGHIINDPCPKCNGRGKVRRSRKIKVNIPAGVDDGQAVTMRGEGQPGTRGGPAGDLYVHLRVRPHKLFRRENYDLYCDIPITYAQATLGGEIEVPTLEEKVRYNIPEGTQPGTTFRLRGKGIKVLNSNAKGHLYVTVTLEVPKRLSAEQKELLRKFDASLGNAQHEKRKNFFEKMKDAFGG</sequence>
<evidence type="ECO:0000256" key="4">
    <source>
        <dbReference type="ARBA" id="ARBA00022705"/>
    </source>
</evidence>
<comment type="domain">
    <text evidence="13">The J domain is necessary and sufficient to stimulate DnaK ATPase activity. Zinc center 1 plays an important role in the autonomous, DnaK-independent chaperone activity of DnaJ. Zinc center 2 is essential for interaction with DnaK and for DnaJ activity.</text>
</comment>
<name>A0A926D030_9FIRM</name>
<dbReference type="GO" id="GO:0008270">
    <property type="term" value="F:zinc ion binding"/>
    <property type="evidence" value="ECO:0007669"/>
    <property type="project" value="UniProtKB-UniRule"/>
</dbReference>
<feature type="repeat" description="CXXCXGXG motif" evidence="13">
    <location>
        <begin position="208"/>
        <end position="215"/>
    </location>
</feature>
<dbReference type="Pfam" id="PF00684">
    <property type="entry name" value="DnaJ_CXXCXGXG"/>
    <property type="match status" value="1"/>
</dbReference>
<dbReference type="InterPro" id="IPR018253">
    <property type="entry name" value="DnaJ_domain_CS"/>
</dbReference>
<comment type="cofactor">
    <cofactor evidence="13">
        <name>Zn(2+)</name>
        <dbReference type="ChEBI" id="CHEBI:29105"/>
    </cofactor>
    <text evidence="13">Binds 2 Zn(2+) ions per monomer.</text>
</comment>
<dbReference type="PANTHER" id="PTHR43096">
    <property type="entry name" value="DNAJ HOMOLOG 1, MITOCHONDRIAL-RELATED"/>
    <property type="match status" value="1"/>
</dbReference>
<dbReference type="InterPro" id="IPR036410">
    <property type="entry name" value="HSP_DnaJ_Cys-rich_dom_sf"/>
</dbReference>
<dbReference type="InterPro" id="IPR036869">
    <property type="entry name" value="J_dom_sf"/>
</dbReference>
<dbReference type="HAMAP" id="MF_01152">
    <property type="entry name" value="DnaJ"/>
    <property type="match status" value="1"/>
</dbReference>
<evidence type="ECO:0000256" key="3">
    <source>
        <dbReference type="ARBA" id="ARBA00022490"/>
    </source>
</evidence>
<keyword evidence="5 13" id="KW-0479">Metal-binding</keyword>
<dbReference type="Proteomes" id="UP000654279">
    <property type="component" value="Unassembled WGS sequence"/>
</dbReference>
<keyword evidence="9 13" id="KW-0346">Stress response</keyword>
<dbReference type="Gene3D" id="1.10.287.110">
    <property type="entry name" value="DnaJ domain"/>
    <property type="match status" value="1"/>
</dbReference>
<dbReference type="InterPro" id="IPR001305">
    <property type="entry name" value="HSP_DnaJ_Cys-rich_dom"/>
</dbReference>
<dbReference type="CDD" id="cd10719">
    <property type="entry name" value="DnaJ_zf"/>
    <property type="match status" value="1"/>
</dbReference>
<feature type="repeat" description="CXXCXGXG motif" evidence="13">
    <location>
        <begin position="168"/>
        <end position="175"/>
    </location>
</feature>
<feature type="domain" description="CR-type" evidence="16">
    <location>
        <begin position="138"/>
        <end position="220"/>
    </location>
</feature>
<feature type="domain" description="J" evidence="15">
    <location>
        <begin position="5"/>
        <end position="70"/>
    </location>
</feature>
<dbReference type="Gene3D" id="2.10.230.10">
    <property type="entry name" value="Heat shock protein DnaJ, cysteine-rich domain"/>
    <property type="match status" value="1"/>
</dbReference>
<protein>
    <recommendedName>
        <fullName evidence="12 13">Chaperone protein DnaJ</fullName>
    </recommendedName>
</protein>
<evidence type="ECO:0000313" key="17">
    <source>
        <dbReference type="EMBL" id="MBC8529089.1"/>
    </source>
</evidence>
<dbReference type="InterPro" id="IPR002939">
    <property type="entry name" value="DnaJ_C"/>
</dbReference>
<dbReference type="FunFam" id="2.60.260.20:FF:000004">
    <property type="entry name" value="Molecular chaperone DnaJ"/>
    <property type="match status" value="1"/>
</dbReference>
<evidence type="ECO:0000256" key="10">
    <source>
        <dbReference type="ARBA" id="ARBA00023186"/>
    </source>
</evidence>
<evidence type="ECO:0000256" key="6">
    <source>
        <dbReference type="ARBA" id="ARBA00022737"/>
    </source>
</evidence>
<dbReference type="GO" id="GO:0031072">
    <property type="term" value="F:heat shock protein binding"/>
    <property type="evidence" value="ECO:0007669"/>
    <property type="project" value="InterPro"/>
</dbReference>
<dbReference type="SUPFAM" id="SSF46565">
    <property type="entry name" value="Chaperone J-domain"/>
    <property type="match status" value="1"/>
</dbReference>
<feature type="binding site" evidence="13">
    <location>
        <position position="197"/>
    </location>
    <ligand>
        <name>Zn(2+)</name>
        <dbReference type="ChEBI" id="CHEBI:29105"/>
        <label>2</label>
    </ligand>
</feature>
<evidence type="ECO:0000256" key="13">
    <source>
        <dbReference type="HAMAP-Rule" id="MF_01152"/>
    </source>
</evidence>
<keyword evidence="18" id="KW-1185">Reference proteome</keyword>
<dbReference type="Pfam" id="PF01556">
    <property type="entry name" value="DnaJ_C"/>
    <property type="match status" value="1"/>
</dbReference>
<dbReference type="SUPFAM" id="SSF49493">
    <property type="entry name" value="HSP40/DnaJ peptide-binding domain"/>
    <property type="match status" value="2"/>
</dbReference>
<dbReference type="GO" id="GO:0051082">
    <property type="term" value="F:unfolded protein binding"/>
    <property type="evidence" value="ECO:0007669"/>
    <property type="project" value="UniProtKB-UniRule"/>
</dbReference>
<dbReference type="PANTHER" id="PTHR43096:SF48">
    <property type="entry name" value="CHAPERONE PROTEIN DNAJ"/>
    <property type="match status" value="1"/>
</dbReference>
<dbReference type="Pfam" id="PF00226">
    <property type="entry name" value="DnaJ"/>
    <property type="match status" value="1"/>
</dbReference>
<evidence type="ECO:0000313" key="18">
    <source>
        <dbReference type="Proteomes" id="UP000654279"/>
    </source>
</evidence>
<evidence type="ECO:0000256" key="14">
    <source>
        <dbReference type="PROSITE-ProRule" id="PRU00546"/>
    </source>
</evidence>
<proteinExistence type="inferred from homology"/>
<evidence type="ECO:0000256" key="5">
    <source>
        <dbReference type="ARBA" id="ARBA00022723"/>
    </source>
</evidence>
<dbReference type="FunFam" id="1.10.287.110:FF:000031">
    <property type="entry name" value="Molecular chaperone DnaJ"/>
    <property type="match status" value="1"/>
</dbReference>
<dbReference type="GO" id="GO:0005524">
    <property type="term" value="F:ATP binding"/>
    <property type="evidence" value="ECO:0007669"/>
    <property type="project" value="InterPro"/>
</dbReference>
<dbReference type="InterPro" id="IPR008971">
    <property type="entry name" value="HSP40/DnaJ_pept-bd"/>
</dbReference>
<feature type="binding site" evidence="13">
    <location>
        <position position="194"/>
    </location>
    <ligand>
        <name>Zn(2+)</name>
        <dbReference type="ChEBI" id="CHEBI:29105"/>
        <label>2</label>
    </ligand>
</feature>
<keyword evidence="7 13" id="KW-0863">Zinc-finger</keyword>
<evidence type="ECO:0000259" key="16">
    <source>
        <dbReference type="PROSITE" id="PS51188"/>
    </source>
</evidence>
<accession>A0A926D030</accession>
<evidence type="ECO:0000256" key="1">
    <source>
        <dbReference type="ARBA" id="ARBA00004496"/>
    </source>
</evidence>
<comment type="subunit">
    <text evidence="2 13">Homodimer.</text>
</comment>
<feature type="binding site" evidence="13">
    <location>
        <position position="211"/>
    </location>
    <ligand>
        <name>Zn(2+)</name>
        <dbReference type="ChEBI" id="CHEBI:29105"/>
        <label>1</label>
    </ligand>
</feature>
<dbReference type="PROSITE" id="PS51188">
    <property type="entry name" value="ZF_CR"/>
    <property type="match status" value="1"/>
</dbReference>
<feature type="binding site" evidence="13">
    <location>
        <position position="171"/>
    </location>
    <ligand>
        <name>Zn(2+)</name>
        <dbReference type="ChEBI" id="CHEBI:29105"/>
        <label>2</label>
    </ligand>
</feature>
<keyword evidence="3 13" id="KW-0963">Cytoplasm</keyword>
<evidence type="ECO:0000256" key="11">
    <source>
        <dbReference type="ARBA" id="ARBA00061004"/>
    </source>
</evidence>
<feature type="binding site" evidence="13">
    <location>
        <position position="154"/>
    </location>
    <ligand>
        <name>Zn(2+)</name>
        <dbReference type="ChEBI" id="CHEBI:29105"/>
        <label>1</label>
    </ligand>
</feature>
<comment type="function">
    <text evidence="13">Participates actively in the response to hyperosmotic and heat shock by preventing the aggregation of stress-denatured proteins and by disaggregating proteins, also in an autonomous, DnaK-independent fashion. Unfolded proteins bind initially to DnaJ; upon interaction with the DnaJ-bound protein, DnaK hydrolyzes its bound ATP, resulting in the formation of a stable complex. GrpE releases ADP from DnaK; ATP binding to DnaK triggers the release of the substrate protein, thus completing the reaction cycle. Several rounds of ATP-dependent interactions between DnaJ, DnaK and GrpE are required for fully efficient folding. Also involved, together with DnaK and GrpE, in the DNA replication of plasmids through activation of initiation proteins.</text>
</comment>
<feature type="binding site" evidence="13">
    <location>
        <position position="151"/>
    </location>
    <ligand>
        <name>Zn(2+)</name>
        <dbReference type="ChEBI" id="CHEBI:29105"/>
        <label>1</label>
    </ligand>
</feature>
<reference evidence="17" key="1">
    <citation type="submission" date="2020-08" db="EMBL/GenBank/DDBJ databases">
        <title>Genome public.</title>
        <authorList>
            <person name="Liu C."/>
            <person name="Sun Q."/>
        </authorList>
    </citation>
    <scope>NUCLEOTIDE SEQUENCE</scope>
    <source>
        <strain evidence="17">NSJ-44</strain>
    </source>
</reference>
<comment type="caution">
    <text evidence="17">The sequence shown here is derived from an EMBL/GenBank/DDBJ whole genome shotgun (WGS) entry which is preliminary data.</text>
</comment>
<dbReference type="PROSITE" id="PS00636">
    <property type="entry name" value="DNAJ_1"/>
    <property type="match status" value="1"/>
</dbReference>
<comment type="similarity">
    <text evidence="11 13">Belongs to the DnaJ family.</text>
</comment>